<protein>
    <submittedName>
        <fullName evidence="1">Uncharacterized protein</fullName>
    </submittedName>
</protein>
<accession>A0A8S9Y3W4</accession>
<dbReference type="EMBL" id="WIXP02000002">
    <property type="protein sequence ID" value="KAF6215439.1"/>
    <property type="molecule type" value="Genomic_DNA"/>
</dbReference>
<organism evidence="1 2">
    <name type="scientific">Apolygus lucorum</name>
    <name type="common">Small green plant bug</name>
    <name type="synonym">Lygocoris lucorum</name>
    <dbReference type="NCBI Taxonomy" id="248454"/>
    <lineage>
        <taxon>Eukaryota</taxon>
        <taxon>Metazoa</taxon>
        <taxon>Ecdysozoa</taxon>
        <taxon>Arthropoda</taxon>
        <taxon>Hexapoda</taxon>
        <taxon>Insecta</taxon>
        <taxon>Pterygota</taxon>
        <taxon>Neoptera</taxon>
        <taxon>Paraneoptera</taxon>
        <taxon>Hemiptera</taxon>
        <taxon>Heteroptera</taxon>
        <taxon>Panheteroptera</taxon>
        <taxon>Cimicomorpha</taxon>
        <taxon>Miridae</taxon>
        <taxon>Mirini</taxon>
        <taxon>Apolygus</taxon>
    </lineage>
</organism>
<evidence type="ECO:0000313" key="2">
    <source>
        <dbReference type="Proteomes" id="UP000466442"/>
    </source>
</evidence>
<keyword evidence="2" id="KW-1185">Reference proteome</keyword>
<evidence type="ECO:0000313" key="1">
    <source>
        <dbReference type="EMBL" id="KAF6215439.1"/>
    </source>
</evidence>
<dbReference type="AlphaFoldDB" id="A0A8S9Y3W4"/>
<reference evidence="1" key="1">
    <citation type="journal article" date="2021" name="Mol. Ecol. Resour.">
        <title>Apolygus lucorum genome provides insights into omnivorousness and mesophyll feeding.</title>
        <authorList>
            <person name="Liu Y."/>
            <person name="Liu H."/>
            <person name="Wang H."/>
            <person name="Huang T."/>
            <person name="Liu B."/>
            <person name="Yang B."/>
            <person name="Yin L."/>
            <person name="Li B."/>
            <person name="Zhang Y."/>
            <person name="Zhang S."/>
            <person name="Jiang F."/>
            <person name="Zhang X."/>
            <person name="Ren Y."/>
            <person name="Wang B."/>
            <person name="Wang S."/>
            <person name="Lu Y."/>
            <person name="Wu K."/>
            <person name="Fan W."/>
            <person name="Wang G."/>
        </authorList>
    </citation>
    <scope>NUCLEOTIDE SEQUENCE</scope>
    <source>
        <strain evidence="1">12Hb</strain>
    </source>
</reference>
<name>A0A8S9Y3W4_APOLU</name>
<gene>
    <name evidence="1" type="ORF">GE061_010192</name>
</gene>
<dbReference type="Proteomes" id="UP000466442">
    <property type="component" value="Unassembled WGS sequence"/>
</dbReference>
<comment type="caution">
    <text evidence="1">The sequence shown here is derived from an EMBL/GenBank/DDBJ whole genome shotgun (WGS) entry which is preliminary data.</text>
</comment>
<proteinExistence type="predicted"/>
<sequence length="90" mass="9818">MDCKITKIPIVGSTVTKNSSAKVRNVKHETPEKLHSPQPLVEVFHGKQMNSVAHDLLGSMDDVPSLVTEVLTATADNVPSHTEYSTHQTL</sequence>